<dbReference type="RefSeq" id="WP_188963304.1">
    <property type="nucleotide sequence ID" value="NZ_BMOE01000006.1"/>
</dbReference>
<feature type="domain" description="Rieske" evidence="7">
    <location>
        <begin position="19"/>
        <end position="122"/>
    </location>
</feature>
<dbReference type="SUPFAM" id="SSF50022">
    <property type="entry name" value="ISP domain"/>
    <property type="match status" value="1"/>
</dbReference>
<dbReference type="Gene3D" id="2.102.10.10">
    <property type="entry name" value="Rieske [2Fe-2S] iron-sulphur domain"/>
    <property type="match status" value="1"/>
</dbReference>
<dbReference type="GO" id="GO:0042128">
    <property type="term" value="P:nitrate assimilation"/>
    <property type="evidence" value="ECO:0007669"/>
    <property type="project" value="UniProtKB-KW"/>
</dbReference>
<keyword evidence="1" id="KW-0001">2Fe-2S</keyword>
<evidence type="ECO:0000256" key="6">
    <source>
        <dbReference type="ARBA" id="ARBA00023063"/>
    </source>
</evidence>
<evidence type="ECO:0000256" key="5">
    <source>
        <dbReference type="ARBA" id="ARBA00023014"/>
    </source>
</evidence>
<keyword evidence="5" id="KW-0411">Iron-sulfur</keyword>
<keyword evidence="4" id="KW-0408">Iron</keyword>
<dbReference type="InterPro" id="IPR017881">
    <property type="entry name" value="NirD"/>
</dbReference>
<dbReference type="PROSITE" id="PS51296">
    <property type="entry name" value="RIESKE"/>
    <property type="match status" value="1"/>
</dbReference>
<reference evidence="8" key="2">
    <citation type="submission" date="2020-09" db="EMBL/GenBank/DDBJ databases">
        <authorList>
            <person name="Sun Q."/>
            <person name="Ohkuma M."/>
        </authorList>
    </citation>
    <scope>NUCLEOTIDE SEQUENCE</scope>
    <source>
        <strain evidence="8">JCM 14371</strain>
    </source>
</reference>
<dbReference type="GO" id="GO:0046872">
    <property type="term" value="F:metal ion binding"/>
    <property type="evidence" value="ECO:0007669"/>
    <property type="project" value="UniProtKB-KW"/>
</dbReference>
<dbReference type="PROSITE" id="PS51300">
    <property type="entry name" value="NIRD"/>
    <property type="match status" value="1"/>
</dbReference>
<dbReference type="InterPro" id="IPR036922">
    <property type="entry name" value="Rieske_2Fe-2S_sf"/>
</dbReference>
<dbReference type="InterPro" id="IPR012748">
    <property type="entry name" value="Rieske-like_NirD"/>
</dbReference>
<evidence type="ECO:0000313" key="9">
    <source>
        <dbReference type="Proteomes" id="UP000635726"/>
    </source>
</evidence>
<comment type="caution">
    <text evidence="8">The sequence shown here is derived from an EMBL/GenBank/DDBJ whole genome shotgun (WGS) entry which is preliminary data.</text>
</comment>
<keyword evidence="3" id="KW-0560">Oxidoreductase</keyword>
<keyword evidence="6" id="KW-0534">Nitrate assimilation</keyword>
<evidence type="ECO:0000256" key="1">
    <source>
        <dbReference type="ARBA" id="ARBA00022714"/>
    </source>
</evidence>
<evidence type="ECO:0000256" key="3">
    <source>
        <dbReference type="ARBA" id="ARBA00023002"/>
    </source>
</evidence>
<dbReference type="GO" id="GO:0051537">
    <property type="term" value="F:2 iron, 2 sulfur cluster binding"/>
    <property type="evidence" value="ECO:0007669"/>
    <property type="project" value="UniProtKB-KW"/>
</dbReference>
<accession>A0A917PGX9</accession>
<dbReference type="Pfam" id="PF13806">
    <property type="entry name" value="Rieske_2"/>
    <property type="match status" value="1"/>
</dbReference>
<dbReference type="PANTHER" id="PTHR40562:SF1">
    <property type="entry name" value="NITRITE REDUCTASE (NADH) SMALL SUBUNIT"/>
    <property type="match status" value="1"/>
</dbReference>
<dbReference type="InterPro" id="IPR017941">
    <property type="entry name" value="Rieske_2Fe-2S"/>
</dbReference>
<reference evidence="8" key="1">
    <citation type="journal article" date="2014" name="Int. J. Syst. Evol. Microbiol.">
        <title>Complete genome sequence of Corynebacterium casei LMG S-19264T (=DSM 44701T), isolated from a smear-ripened cheese.</title>
        <authorList>
            <consortium name="US DOE Joint Genome Institute (JGI-PGF)"/>
            <person name="Walter F."/>
            <person name="Albersmeier A."/>
            <person name="Kalinowski J."/>
            <person name="Ruckert C."/>
        </authorList>
    </citation>
    <scope>NUCLEOTIDE SEQUENCE</scope>
    <source>
        <strain evidence="8">JCM 14371</strain>
    </source>
</reference>
<organism evidence="8 9">
    <name type="scientific">Deinococcus aquiradiocola</name>
    <dbReference type="NCBI Taxonomy" id="393059"/>
    <lineage>
        <taxon>Bacteria</taxon>
        <taxon>Thermotogati</taxon>
        <taxon>Deinococcota</taxon>
        <taxon>Deinococci</taxon>
        <taxon>Deinococcales</taxon>
        <taxon>Deinococcaceae</taxon>
        <taxon>Deinococcus</taxon>
    </lineage>
</organism>
<dbReference type="EMBL" id="BMOE01000006">
    <property type="protein sequence ID" value="GGJ77403.1"/>
    <property type="molecule type" value="Genomic_DNA"/>
</dbReference>
<keyword evidence="9" id="KW-1185">Reference proteome</keyword>
<dbReference type="AlphaFoldDB" id="A0A917PGX9"/>
<evidence type="ECO:0000256" key="2">
    <source>
        <dbReference type="ARBA" id="ARBA00022723"/>
    </source>
</evidence>
<dbReference type="NCBIfam" id="TIGR02378">
    <property type="entry name" value="nirD_assim_sml"/>
    <property type="match status" value="1"/>
</dbReference>
<evidence type="ECO:0000313" key="8">
    <source>
        <dbReference type="EMBL" id="GGJ77403.1"/>
    </source>
</evidence>
<protein>
    <recommendedName>
        <fullName evidence="7">Rieske domain-containing protein</fullName>
    </recommendedName>
</protein>
<name>A0A917PGX9_9DEIO</name>
<evidence type="ECO:0000256" key="4">
    <source>
        <dbReference type="ARBA" id="ARBA00023004"/>
    </source>
</evidence>
<sequence length="135" mass="14390">MTQISTSTTSASTPELHWTCVCALGDILPGSGVCALVGGKQIAVFRVAGRVFALSNLDPFTNANVLSRGLTGSYTVDGQERFKVASPLLKHTFDLESGVCLSDASVRVPTYRVRVENDLPGTRVWIGDEWTGSAD</sequence>
<dbReference type="CDD" id="cd03529">
    <property type="entry name" value="Rieske_NirD"/>
    <property type="match status" value="1"/>
</dbReference>
<evidence type="ECO:0000259" key="7">
    <source>
        <dbReference type="PROSITE" id="PS51296"/>
    </source>
</evidence>
<dbReference type="Proteomes" id="UP000635726">
    <property type="component" value="Unassembled WGS sequence"/>
</dbReference>
<gene>
    <name evidence="8" type="ORF">GCM10008939_21860</name>
</gene>
<dbReference type="PANTHER" id="PTHR40562">
    <property type="match status" value="1"/>
</dbReference>
<keyword evidence="2" id="KW-0479">Metal-binding</keyword>
<proteinExistence type="predicted"/>
<dbReference type="GO" id="GO:0008942">
    <property type="term" value="F:nitrite reductase [NAD(P)H] activity"/>
    <property type="evidence" value="ECO:0007669"/>
    <property type="project" value="InterPro"/>
</dbReference>